<sequence length="136" mass="15840">MNFQILSIENFPQVNITNFPNSVETTDQWLKEMEYLFHHHENFVLFYPTFDPEAFANIDPEVSQAARKQIILWLKKNRDLFKEKCKGIILPTQADQSDLEIIKAQVSQVETVYRVPARVLLNEADKTSLIQELMAA</sequence>
<keyword evidence="2" id="KW-1185">Reference proteome</keyword>
<dbReference type="Proteomes" id="UP000829542">
    <property type="component" value="Chromosome"/>
</dbReference>
<accession>A0ABY3WZQ3</accession>
<name>A0ABY3WZQ3_9GAMM</name>
<proteinExistence type="predicted"/>
<dbReference type="EMBL" id="CP093379">
    <property type="protein sequence ID" value="UNM95095.1"/>
    <property type="molecule type" value="Genomic_DNA"/>
</dbReference>
<reference evidence="1 2" key="1">
    <citation type="submission" date="2022-03" db="EMBL/GenBank/DDBJ databases">
        <title>Ignatzschineria rhizosphaerae HR5S32.</title>
        <authorList>
            <person name="Sun J.Q."/>
            <person name="Feng J.Y."/>
        </authorList>
    </citation>
    <scope>NUCLEOTIDE SEQUENCE [LARGE SCALE GENOMIC DNA]</scope>
    <source>
        <strain evidence="1 2">HR5S32</strain>
    </source>
</reference>
<gene>
    <name evidence="1" type="ORF">MMG00_07555</name>
</gene>
<evidence type="ECO:0000313" key="1">
    <source>
        <dbReference type="EMBL" id="UNM95095.1"/>
    </source>
</evidence>
<dbReference type="RefSeq" id="WP_242147012.1">
    <property type="nucleotide sequence ID" value="NZ_CP093379.1"/>
</dbReference>
<protein>
    <submittedName>
        <fullName evidence="1">Uncharacterized protein</fullName>
    </submittedName>
</protein>
<evidence type="ECO:0000313" key="2">
    <source>
        <dbReference type="Proteomes" id="UP000829542"/>
    </source>
</evidence>
<organism evidence="1 2">
    <name type="scientific">Ignatzschineria rhizosphaerae</name>
    <dbReference type="NCBI Taxonomy" id="2923279"/>
    <lineage>
        <taxon>Bacteria</taxon>
        <taxon>Pseudomonadati</taxon>
        <taxon>Pseudomonadota</taxon>
        <taxon>Gammaproteobacteria</taxon>
        <taxon>Cardiobacteriales</taxon>
        <taxon>Ignatzschineriaceae</taxon>
        <taxon>Ignatzschineria</taxon>
    </lineage>
</organism>